<evidence type="ECO:0000313" key="1">
    <source>
        <dbReference type="EMBL" id="KAF2742457.1"/>
    </source>
</evidence>
<gene>
    <name evidence="1" type="ORF">M011DRAFT_267011</name>
</gene>
<protein>
    <submittedName>
        <fullName evidence="1">Uncharacterized protein</fullName>
    </submittedName>
</protein>
<dbReference type="EMBL" id="MU006608">
    <property type="protein sequence ID" value="KAF2742457.1"/>
    <property type="molecule type" value="Genomic_DNA"/>
</dbReference>
<accession>A0A6A6UZR4</accession>
<proteinExistence type="predicted"/>
<name>A0A6A6UZR4_9PLEO</name>
<reference evidence="1" key="1">
    <citation type="journal article" date="2020" name="Stud. Mycol.">
        <title>101 Dothideomycetes genomes: a test case for predicting lifestyles and emergence of pathogens.</title>
        <authorList>
            <person name="Haridas S."/>
            <person name="Albert R."/>
            <person name="Binder M."/>
            <person name="Bloem J."/>
            <person name="Labutti K."/>
            <person name="Salamov A."/>
            <person name="Andreopoulos B."/>
            <person name="Baker S."/>
            <person name="Barry K."/>
            <person name="Bills G."/>
            <person name="Bluhm B."/>
            <person name="Cannon C."/>
            <person name="Castanera R."/>
            <person name="Culley D."/>
            <person name="Daum C."/>
            <person name="Ezra D."/>
            <person name="Gonzalez J."/>
            <person name="Henrissat B."/>
            <person name="Kuo A."/>
            <person name="Liang C."/>
            <person name="Lipzen A."/>
            <person name="Lutzoni F."/>
            <person name="Magnuson J."/>
            <person name="Mondo S."/>
            <person name="Nolan M."/>
            <person name="Ohm R."/>
            <person name="Pangilinan J."/>
            <person name="Park H.-J."/>
            <person name="Ramirez L."/>
            <person name="Alfaro M."/>
            <person name="Sun H."/>
            <person name="Tritt A."/>
            <person name="Yoshinaga Y."/>
            <person name="Zwiers L.-H."/>
            <person name="Turgeon B."/>
            <person name="Goodwin S."/>
            <person name="Spatafora J."/>
            <person name="Crous P."/>
            <person name="Grigoriev I."/>
        </authorList>
    </citation>
    <scope>NUCLEOTIDE SEQUENCE</scope>
    <source>
        <strain evidence="1">CBS 119925</strain>
    </source>
</reference>
<sequence length="87" mass="9143">MGGARAGLIVRQRHAGRVGGWVRGRVGVSRGRPACGLVLHVSAATSDVKEGFMMVRVVSDERSSVLVEHSAGVAEHASEDCQALEGY</sequence>
<organism evidence="1 2">
    <name type="scientific">Sporormia fimetaria CBS 119925</name>
    <dbReference type="NCBI Taxonomy" id="1340428"/>
    <lineage>
        <taxon>Eukaryota</taxon>
        <taxon>Fungi</taxon>
        <taxon>Dikarya</taxon>
        <taxon>Ascomycota</taxon>
        <taxon>Pezizomycotina</taxon>
        <taxon>Dothideomycetes</taxon>
        <taxon>Pleosporomycetidae</taxon>
        <taxon>Pleosporales</taxon>
        <taxon>Sporormiaceae</taxon>
        <taxon>Sporormia</taxon>
    </lineage>
</organism>
<dbReference type="AlphaFoldDB" id="A0A6A6UZR4"/>
<evidence type="ECO:0000313" key="2">
    <source>
        <dbReference type="Proteomes" id="UP000799440"/>
    </source>
</evidence>
<keyword evidence="2" id="KW-1185">Reference proteome</keyword>
<dbReference type="Proteomes" id="UP000799440">
    <property type="component" value="Unassembled WGS sequence"/>
</dbReference>